<gene>
    <name evidence="12" type="ORF">A7A78_10940</name>
</gene>
<keyword evidence="13" id="KW-1185">Reference proteome</keyword>
<evidence type="ECO:0000256" key="4">
    <source>
        <dbReference type="ARBA" id="ARBA00022679"/>
    </source>
</evidence>
<dbReference type="InterPro" id="IPR036890">
    <property type="entry name" value="HATPase_C_sf"/>
</dbReference>
<evidence type="ECO:0000256" key="1">
    <source>
        <dbReference type="ARBA" id="ARBA00000085"/>
    </source>
</evidence>
<keyword evidence="10" id="KW-0472">Membrane</keyword>
<keyword evidence="6" id="KW-0418">Kinase</keyword>
<dbReference type="SMART" id="SM00028">
    <property type="entry name" value="TPR"/>
    <property type="match status" value="3"/>
</dbReference>
<dbReference type="AlphaFoldDB" id="A0A1A9LFR2"/>
<dbReference type="Gene3D" id="3.30.565.10">
    <property type="entry name" value="Histidine kinase-like ATPase, C-terminal domain"/>
    <property type="match status" value="1"/>
</dbReference>
<dbReference type="EC" id="2.7.13.3" evidence="2"/>
<organism evidence="12 13">
    <name type="scientific">Aequorivita soesokkakensis</name>
    <dbReference type="NCBI Taxonomy" id="1385699"/>
    <lineage>
        <taxon>Bacteria</taxon>
        <taxon>Pseudomonadati</taxon>
        <taxon>Bacteroidota</taxon>
        <taxon>Flavobacteriia</taxon>
        <taxon>Flavobacteriales</taxon>
        <taxon>Flavobacteriaceae</taxon>
        <taxon>Aequorivita</taxon>
    </lineage>
</organism>
<evidence type="ECO:0000256" key="2">
    <source>
        <dbReference type="ARBA" id="ARBA00012438"/>
    </source>
</evidence>
<feature type="repeat" description="TPR" evidence="9">
    <location>
        <begin position="177"/>
        <end position="210"/>
    </location>
</feature>
<evidence type="ECO:0000256" key="6">
    <source>
        <dbReference type="ARBA" id="ARBA00022777"/>
    </source>
</evidence>
<dbReference type="GO" id="GO:0000155">
    <property type="term" value="F:phosphorelay sensor kinase activity"/>
    <property type="evidence" value="ECO:0007669"/>
    <property type="project" value="InterPro"/>
</dbReference>
<keyword evidence="10" id="KW-1133">Transmembrane helix</keyword>
<dbReference type="SUPFAM" id="SSF55874">
    <property type="entry name" value="ATPase domain of HSP90 chaperone/DNA topoisomerase II/histidine kinase"/>
    <property type="match status" value="1"/>
</dbReference>
<evidence type="ECO:0000256" key="8">
    <source>
        <dbReference type="ARBA" id="ARBA00023012"/>
    </source>
</evidence>
<keyword evidence="9" id="KW-0802">TPR repeat</keyword>
<dbReference type="InterPro" id="IPR011990">
    <property type="entry name" value="TPR-like_helical_dom_sf"/>
</dbReference>
<dbReference type="GO" id="GO:0016020">
    <property type="term" value="C:membrane"/>
    <property type="evidence" value="ECO:0007669"/>
    <property type="project" value="InterPro"/>
</dbReference>
<dbReference type="Gene3D" id="1.25.40.10">
    <property type="entry name" value="Tetratricopeptide repeat domain"/>
    <property type="match status" value="2"/>
</dbReference>
<dbReference type="PROSITE" id="PS50109">
    <property type="entry name" value="HIS_KIN"/>
    <property type="match status" value="1"/>
</dbReference>
<sequence length="687" mass="78579">MFISNNLSTFIFSADNSLVLKKLLFLLFIIALCPFSGYCQDIPHYEKIVKTTNDKSLKLAALDSLLLRTFSTNPESFIKYSLDYISLAQEMDSIEWAAKKAMNLQYPLTNYANDPLNAITIINSVLARKYKIKDSSLLGGLYIKRGKANTKVDFKKAIEDYNLALENFSAKDSLYIADAYLFRGQAYSQLGKFVLAGEDYTRAYTIYEAKKEYNYMVFAQEGIINMFSMNGFYEKAKKEREALIEKMKVLGLNSFLPNEYYNQALDYKKMGERDLEYKSLLLAEKLFVKNESEESIFIGIHSRLIEYYCEHNQIIEAKKHLDLIENLDFDLSGNPSAELNYMGGKAKYLQSTGKQDEALALAKEKLAIAKKLGLEDEIMSSYSFLSEIYYDIGDFKKSVEYNQASTAIKDSIYNRSTANALAYYQTLYETEKKEKELVEKTSNITLLEKDNESFKKAMLFGGIAILLGFGLILLYRNQRHLKSNKILQEKFSQELLVSQEGERKRISKDLHDGVGQQLLVIKNKLMASGDEDTKKMVDHTIEEVRTISRDLHPFQLQELGITKAIEYTINLIDENTTLFISAEIDNIDNIFSKEDEVNIYRIIQESLSNILKHANAEAGKVSVKKFTNNILISIRDNGVGFDFSEKYQDVKSLGLKTLLERTKFLKGQMKVTSKKDTGTVLEFQFPL</sequence>
<keyword evidence="5" id="KW-0547">Nucleotide-binding</keyword>
<evidence type="ECO:0000256" key="5">
    <source>
        <dbReference type="ARBA" id="ARBA00022741"/>
    </source>
</evidence>
<evidence type="ECO:0000256" key="10">
    <source>
        <dbReference type="SAM" id="Phobius"/>
    </source>
</evidence>
<reference evidence="12 13" key="1">
    <citation type="submission" date="2016-05" db="EMBL/GenBank/DDBJ databases">
        <title>Genome sequencing of Vitellibacter soesokkakensis RSSK-12.</title>
        <authorList>
            <person name="Thevarajoo S."/>
            <person name="Selvaratnam C."/>
            <person name="Goh K.M."/>
            <person name="Chan K.-G."/>
            <person name="Chong C.S."/>
        </authorList>
    </citation>
    <scope>NUCLEOTIDE SEQUENCE [LARGE SCALE GENOMIC DNA]</scope>
    <source>
        <strain evidence="12 13">RSSK-12</strain>
    </source>
</reference>
<comment type="caution">
    <text evidence="12">The sequence shown here is derived from an EMBL/GenBank/DDBJ whole genome shotgun (WGS) entry which is preliminary data.</text>
</comment>
<dbReference type="CDD" id="cd16917">
    <property type="entry name" value="HATPase_UhpB-NarQ-NarX-like"/>
    <property type="match status" value="1"/>
</dbReference>
<dbReference type="PROSITE" id="PS50005">
    <property type="entry name" value="TPR"/>
    <property type="match status" value="1"/>
</dbReference>
<dbReference type="OrthoDB" id="9778366at2"/>
<protein>
    <recommendedName>
        <fullName evidence="2">histidine kinase</fullName>
        <ecNumber evidence="2">2.7.13.3</ecNumber>
    </recommendedName>
</protein>
<dbReference type="Proteomes" id="UP000077552">
    <property type="component" value="Unassembled WGS sequence"/>
</dbReference>
<dbReference type="PANTHER" id="PTHR24421">
    <property type="entry name" value="NITRATE/NITRITE SENSOR PROTEIN NARX-RELATED"/>
    <property type="match status" value="1"/>
</dbReference>
<dbReference type="Gene3D" id="1.20.5.1930">
    <property type="match status" value="1"/>
</dbReference>
<dbReference type="InterPro" id="IPR050482">
    <property type="entry name" value="Sensor_HK_TwoCompSys"/>
</dbReference>
<dbReference type="GO" id="GO:0046983">
    <property type="term" value="F:protein dimerization activity"/>
    <property type="evidence" value="ECO:0007669"/>
    <property type="project" value="InterPro"/>
</dbReference>
<dbReference type="RefSeq" id="WP_068761397.1">
    <property type="nucleotide sequence ID" value="NZ_LXIE01000010.1"/>
</dbReference>
<dbReference type="STRING" id="1385699.A7A78_10940"/>
<comment type="catalytic activity">
    <reaction evidence="1">
        <text>ATP + protein L-histidine = ADP + protein N-phospho-L-histidine.</text>
        <dbReference type="EC" id="2.7.13.3"/>
    </reaction>
</comment>
<evidence type="ECO:0000313" key="13">
    <source>
        <dbReference type="Proteomes" id="UP000077552"/>
    </source>
</evidence>
<feature type="transmembrane region" description="Helical" evidence="10">
    <location>
        <begin position="457"/>
        <end position="475"/>
    </location>
</feature>
<accession>A0A1A9LFR2</accession>
<evidence type="ECO:0000256" key="3">
    <source>
        <dbReference type="ARBA" id="ARBA00022553"/>
    </source>
</evidence>
<keyword evidence="4" id="KW-0808">Transferase</keyword>
<keyword evidence="10" id="KW-0812">Transmembrane</keyword>
<dbReference type="InterPro" id="IPR019734">
    <property type="entry name" value="TPR_rpt"/>
</dbReference>
<dbReference type="InterPro" id="IPR003594">
    <property type="entry name" value="HATPase_dom"/>
</dbReference>
<dbReference type="SUPFAM" id="SSF48452">
    <property type="entry name" value="TPR-like"/>
    <property type="match status" value="1"/>
</dbReference>
<keyword evidence="8" id="KW-0902">Two-component regulatory system</keyword>
<dbReference type="PANTHER" id="PTHR24421:SF10">
    <property type="entry name" value="NITRATE_NITRITE SENSOR PROTEIN NARQ"/>
    <property type="match status" value="1"/>
</dbReference>
<feature type="domain" description="Histidine kinase" evidence="11">
    <location>
        <begin position="505"/>
        <end position="687"/>
    </location>
</feature>
<name>A0A1A9LFR2_9FLAO</name>
<dbReference type="GO" id="GO:0005524">
    <property type="term" value="F:ATP binding"/>
    <property type="evidence" value="ECO:0007669"/>
    <property type="project" value="UniProtKB-KW"/>
</dbReference>
<dbReference type="InterPro" id="IPR005467">
    <property type="entry name" value="His_kinase_dom"/>
</dbReference>
<proteinExistence type="predicted"/>
<evidence type="ECO:0000256" key="7">
    <source>
        <dbReference type="ARBA" id="ARBA00022840"/>
    </source>
</evidence>
<keyword evidence="3" id="KW-0597">Phosphoprotein</keyword>
<dbReference type="InterPro" id="IPR011712">
    <property type="entry name" value="Sig_transdc_His_kin_sub3_dim/P"/>
</dbReference>
<dbReference type="EMBL" id="LXIE01000010">
    <property type="protein sequence ID" value="OAD91764.1"/>
    <property type="molecule type" value="Genomic_DNA"/>
</dbReference>
<dbReference type="Pfam" id="PF07730">
    <property type="entry name" value="HisKA_3"/>
    <property type="match status" value="1"/>
</dbReference>
<dbReference type="Pfam" id="PF02518">
    <property type="entry name" value="HATPase_c"/>
    <property type="match status" value="1"/>
</dbReference>
<keyword evidence="7" id="KW-0067">ATP-binding</keyword>
<evidence type="ECO:0000259" key="11">
    <source>
        <dbReference type="PROSITE" id="PS50109"/>
    </source>
</evidence>
<evidence type="ECO:0000313" key="12">
    <source>
        <dbReference type="EMBL" id="OAD91764.1"/>
    </source>
</evidence>
<evidence type="ECO:0000256" key="9">
    <source>
        <dbReference type="PROSITE-ProRule" id="PRU00339"/>
    </source>
</evidence>
<dbReference type="SMART" id="SM00387">
    <property type="entry name" value="HATPase_c"/>
    <property type="match status" value="1"/>
</dbReference>